<evidence type="ECO:0000313" key="14">
    <source>
        <dbReference type="RefSeq" id="XP_012939284.1"/>
    </source>
</evidence>
<evidence type="ECO:0000256" key="8">
    <source>
        <dbReference type="ARBA" id="ARBA00023136"/>
    </source>
</evidence>
<sequence>MIRRKCFNKSPFLEKVAILASIVVFMSHVSTSKGFLTFSEYALNCSQFCSCREQSIDTLMREYFQKHSELMGEKYRPIFDQDASSDYVDFLGMALTVLNKIVEVTCIVGDGKPHKVSSLLNGIDSYRYTALEVKCRLNEELIWDVPTWQISVNIFASENCRLLPTDSSRGIEIPMNLWIMEVYGGGDSLFEELDIKYTMNTVAFLLAETGSTSIPKSWEGKFMLSASTICLHNNNLKVFECPILFAKHLDTLNLGGNELTRFPECILNTDIMSVTHLSLAHNLVSDLTALYEVQESGKSPGIAIIDLSHNEIRSIETFRDMPLLTTLDLSHNFIKEVNDDALLLLKNLEWLSLAHNRIHTLGNYAFEKNIALFTVDLSHNAIVTVTPSQFPPKRSPMDLNLRRNKLRHPPFHDCANKKLLTMNIRMLASGNPFHCDCKALAFEKCIRWIESAEGNRSMAESVFMDFKFLQCNSPKSIRGRGYAELSFHTSCIQEDDCPPGCACTVMKTTTLLVNCSGNHLMEMPDAIPTQPNNSIVLYLDHNPLQMLCYRSYLRLLSELHMHNCLLTTVTPAAIAALQNVRVLTLHNNLLQKLPSSTRNITLNRANNVTLHNNRWACSCDNLWLPRWITRHRSVLWTPGRIVCSYLRKPVEEFSDMDINCSNSSYLDVVLAACLGISSIVSTLVIVFYYRTEINQLIYSKLGLRFCNTFNYGDVFSPYDAFVSYSQDNYKWIVDTLVPRLEGGEKKYRLCLHFRDFPGGEAVVDNIPWAIRLSRCSILVLSRDFLAKEWCILELRAAFQRLLLMANRLIVIATEDIQMDELTPDLRAYISAHEYLRVGEPNFWDKLELFLPPPRYCRNNDAPGEEVTVAGAGGDNDKKIAPESGGWDRDTSGLTATKSPASMSSMQPPD</sequence>
<keyword evidence="6" id="KW-0677">Repeat</keyword>
<keyword evidence="13" id="KW-1185">Reference proteome</keyword>
<feature type="compositionally biased region" description="Basic and acidic residues" evidence="11">
    <location>
        <begin position="874"/>
        <end position="890"/>
    </location>
</feature>
<evidence type="ECO:0000256" key="7">
    <source>
        <dbReference type="ARBA" id="ARBA00022989"/>
    </source>
</evidence>
<evidence type="ECO:0000256" key="10">
    <source>
        <dbReference type="ARBA" id="ARBA00023180"/>
    </source>
</evidence>
<evidence type="ECO:0000256" key="4">
    <source>
        <dbReference type="ARBA" id="ARBA00022692"/>
    </source>
</evidence>
<keyword evidence="7" id="KW-1133">Transmembrane helix</keyword>
<keyword evidence="9" id="KW-0675">Receptor</keyword>
<keyword evidence="3" id="KW-0433">Leucine-rich repeat</keyword>
<dbReference type="Pfam" id="PF01582">
    <property type="entry name" value="TIR"/>
    <property type="match status" value="1"/>
</dbReference>
<dbReference type="Gene3D" id="3.80.10.10">
    <property type="entry name" value="Ribonuclease Inhibitor"/>
    <property type="match status" value="3"/>
</dbReference>
<feature type="region of interest" description="Disordered" evidence="11">
    <location>
        <begin position="861"/>
        <end position="909"/>
    </location>
</feature>
<dbReference type="Gene3D" id="3.40.50.10140">
    <property type="entry name" value="Toll/interleukin-1 receptor homology (TIR) domain"/>
    <property type="match status" value="1"/>
</dbReference>
<keyword evidence="4" id="KW-0812">Transmembrane</keyword>
<dbReference type="SMART" id="SM00255">
    <property type="entry name" value="TIR"/>
    <property type="match status" value="1"/>
</dbReference>
<evidence type="ECO:0000256" key="6">
    <source>
        <dbReference type="ARBA" id="ARBA00022737"/>
    </source>
</evidence>
<feature type="compositionally biased region" description="Polar residues" evidence="11">
    <location>
        <begin position="891"/>
        <end position="909"/>
    </location>
</feature>
<evidence type="ECO:0000256" key="3">
    <source>
        <dbReference type="ARBA" id="ARBA00022614"/>
    </source>
</evidence>
<dbReference type="InterPro" id="IPR000483">
    <property type="entry name" value="Cys-rich_flank_reg_C"/>
</dbReference>
<dbReference type="PROSITE" id="PS50104">
    <property type="entry name" value="TIR"/>
    <property type="match status" value="1"/>
</dbReference>
<protein>
    <submittedName>
        <fullName evidence="14">Protein toll</fullName>
    </submittedName>
</protein>
<dbReference type="InterPro" id="IPR032675">
    <property type="entry name" value="LRR_dom_sf"/>
</dbReference>
<organism evidence="13 14">
    <name type="scientific">Aplysia californica</name>
    <name type="common">California sea hare</name>
    <dbReference type="NCBI Taxonomy" id="6500"/>
    <lineage>
        <taxon>Eukaryota</taxon>
        <taxon>Metazoa</taxon>
        <taxon>Spiralia</taxon>
        <taxon>Lophotrochozoa</taxon>
        <taxon>Mollusca</taxon>
        <taxon>Gastropoda</taxon>
        <taxon>Heterobranchia</taxon>
        <taxon>Euthyneura</taxon>
        <taxon>Tectipleura</taxon>
        <taxon>Aplysiida</taxon>
        <taxon>Aplysioidea</taxon>
        <taxon>Aplysiidae</taxon>
        <taxon>Aplysia</taxon>
    </lineage>
</organism>
<gene>
    <name evidence="14" type="primary">LOC101850809</name>
</gene>
<dbReference type="Pfam" id="PF13855">
    <property type="entry name" value="LRR_8"/>
    <property type="match status" value="1"/>
</dbReference>
<dbReference type="InterPro" id="IPR035897">
    <property type="entry name" value="Toll_tir_struct_dom_sf"/>
</dbReference>
<comment type="subcellular location">
    <subcellularLocation>
        <location evidence="1">Membrane</location>
        <topology evidence="1">Single-pass type I membrane protein</topology>
    </subcellularLocation>
</comment>
<dbReference type="SMART" id="SM00082">
    <property type="entry name" value="LRRCT"/>
    <property type="match status" value="2"/>
</dbReference>
<accession>A0ABM1A245</accession>
<reference evidence="14" key="1">
    <citation type="submission" date="2025-08" db="UniProtKB">
        <authorList>
            <consortium name="RefSeq"/>
        </authorList>
    </citation>
    <scope>IDENTIFICATION</scope>
</reference>
<name>A0ABM1A245_APLCA</name>
<evidence type="ECO:0000313" key="13">
    <source>
        <dbReference type="Proteomes" id="UP000694888"/>
    </source>
</evidence>
<dbReference type="SUPFAM" id="SSF52058">
    <property type="entry name" value="L domain-like"/>
    <property type="match status" value="2"/>
</dbReference>
<dbReference type="InterPro" id="IPR000157">
    <property type="entry name" value="TIR_dom"/>
</dbReference>
<dbReference type="SUPFAM" id="SSF52200">
    <property type="entry name" value="Toll/Interleukin receptor TIR domain"/>
    <property type="match status" value="1"/>
</dbReference>
<dbReference type="RefSeq" id="XP_012939284.1">
    <property type="nucleotide sequence ID" value="XM_013083830.1"/>
</dbReference>
<evidence type="ECO:0000256" key="11">
    <source>
        <dbReference type="SAM" id="MobiDB-lite"/>
    </source>
</evidence>
<dbReference type="Proteomes" id="UP000694888">
    <property type="component" value="Unplaced"/>
</dbReference>
<feature type="domain" description="TIR" evidence="12">
    <location>
        <begin position="716"/>
        <end position="850"/>
    </location>
</feature>
<evidence type="ECO:0000256" key="9">
    <source>
        <dbReference type="ARBA" id="ARBA00023170"/>
    </source>
</evidence>
<keyword evidence="10" id="KW-0325">Glycoprotein</keyword>
<proteinExistence type="inferred from homology"/>
<keyword evidence="5" id="KW-0732">Signal</keyword>
<dbReference type="PANTHER" id="PTHR24365">
    <property type="entry name" value="TOLL-LIKE RECEPTOR"/>
    <property type="match status" value="1"/>
</dbReference>
<dbReference type="PROSITE" id="PS51450">
    <property type="entry name" value="LRR"/>
    <property type="match status" value="2"/>
</dbReference>
<dbReference type="SMART" id="SM00369">
    <property type="entry name" value="LRR_TYP"/>
    <property type="match status" value="5"/>
</dbReference>
<keyword evidence="8" id="KW-0472">Membrane</keyword>
<evidence type="ECO:0000256" key="2">
    <source>
        <dbReference type="ARBA" id="ARBA00009634"/>
    </source>
</evidence>
<dbReference type="InterPro" id="IPR001611">
    <property type="entry name" value="Leu-rich_rpt"/>
</dbReference>
<dbReference type="GeneID" id="101850809"/>
<evidence type="ECO:0000256" key="1">
    <source>
        <dbReference type="ARBA" id="ARBA00004479"/>
    </source>
</evidence>
<evidence type="ECO:0000256" key="5">
    <source>
        <dbReference type="ARBA" id="ARBA00022729"/>
    </source>
</evidence>
<evidence type="ECO:0000259" key="12">
    <source>
        <dbReference type="PROSITE" id="PS50104"/>
    </source>
</evidence>
<dbReference type="InterPro" id="IPR003591">
    <property type="entry name" value="Leu-rich_rpt_typical-subtyp"/>
</dbReference>
<comment type="similarity">
    <text evidence="2">Belongs to the Toll-like receptor family.</text>
</comment>
<dbReference type="PANTHER" id="PTHR24365:SF541">
    <property type="entry name" value="PROTEIN TOLL-RELATED"/>
    <property type="match status" value="1"/>
</dbReference>